<keyword evidence="2" id="KW-1185">Reference proteome</keyword>
<protein>
    <submittedName>
        <fullName evidence="1">Uncharacterized protein</fullName>
    </submittedName>
</protein>
<comment type="caution">
    <text evidence="1">The sequence shown here is derived from an EMBL/GenBank/DDBJ whole genome shotgun (WGS) entry which is preliminary data.</text>
</comment>
<name>A0ACB9QNE8_9MYRT</name>
<dbReference type="EMBL" id="CM042885">
    <property type="protein sequence ID" value="KAI4365183.1"/>
    <property type="molecule type" value="Genomic_DNA"/>
</dbReference>
<evidence type="ECO:0000313" key="1">
    <source>
        <dbReference type="EMBL" id="KAI4365183.1"/>
    </source>
</evidence>
<accession>A0ACB9QNE8</accession>
<sequence>MTLPPRLLYITMLGPRKKSAVVTCLVFLLCCFSFPGFSESKLPQHEVDALRDIASTMGSKYWEFDDESCEVLKFGLTPGVPAGAESTVHCQCDFPNDTGCHVVRIVLKGFSLPGVLPPQLVKFPYLKEIDFCYNLLTGSIPQEWGSTQLTLITILVNRLSGEIPLVLSNITSLTYLCLEANNFSGPIPLELGKLTKLQTLMLSSNQLTGNVPATFSGFVNLTDFRIDDNNLNGTIPQFIQNWKQLQRLELHASGLQGPIPSQISLLNQLDILRISDLKGSRQPFPMVQNMTVLTKLVLRSCNLYGEIPSYVWTMLTLDMLDLSYNELWGRVPSALNLKAIRFIYLTGNQLSGSIPDTLLKGGSTVDLSYNNFTLQSPNSATCRQNMNLNLNLYRSSSPENHSSTTLPCIQNFHCQHYSTCLHINSGGKDVTVRENGQKISYQGDGDIQGGSASYFLNHDQYWGFSSTGDFLDDNDYQNLRFTVTPSSSSSNLTDVYTSARIAPISLTYFHYCLENGNYTVKLHFAELEFTDDSSFSTLGRRMFNIYLQDKSVLEDFNIEVAAGGAQRPAVNINNVTVTNNMLDVRLQFAGKGTTRIPKRGVYGPIISAISVFSADKVCSDGKKRATGYIIGGVGAAFILLSSLLAIFWCKCYFRTKLGLKGTKGMDLQIGIFALKQIKAATNDFDPVNKIGEGGFGPVYKGQLHDGTIIAVKQLSSKSQQGNREFLNEISMISCLQHPNLVRLHGCCIEGNQLLLVYEYMENNSLARALFGPEDCRIQLDWPMRRKICIGIAKGLAFLHEESRLKVVHRDIKATNVLLDKHLNPKISDFGLARLNEEEKTHITTRIAGTIGYMAPEYALWGYLTQKADVYSFGVVVLEIVSSKCNNSYMPSEDYVCLLDWACHLHESGSLDELIDEKLKSELNKEEAEVVVKVALLCTNASPSVRPTMSEVVSMLEGKTDVPEVISDSSTYRDDLRFKAIRGFRNHTKCSSCSETITQNSSTALTLRSNPSLSSQDFNKVNPQSI</sequence>
<gene>
    <name evidence="1" type="ORF">MLD38_021193</name>
</gene>
<dbReference type="Proteomes" id="UP001057402">
    <property type="component" value="Chromosome 6"/>
</dbReference>
<evidence type="ECO:0000313" key="2">
    <source>
        <dbReference type="Proteomes" id="UP001057402"/>
    </source>
</evidence>
<reference evidence="2" key="1">
    <citation type="journal article" date="2023" name="Front. Plant Sci.">
        <title>Chromosomal-level genome assembly of Melastoma candidum provides insights into trichome evolution.</title>
        <authorList>
            <person name="Zhong Y."/>
            <person name="Wu W."/>
            <person name="Sun C."/>
            <person name="Zou P."/>
            <person name="Liu Y."/>
            <person name="Dai S."/>
            <person name="Zhou R."/>
        </authorList>
    </citation>
    <scope>NUCLEOTIDE SEQUENCE [LARGE SCALE GENOMIC DNA]</scope>
</reference>
<proteinExistence type="predicted"/>
<organism evidence="1 2">
    <name type="scientific">Melastoma candidum</name>
    <dbReference type="NCBI Taxonomy" id="119954"/>
    <lineage>
        <taxon>Eukaryota</taxon>
        <taxon>Viridiplantae</taxon>
        <taxon>Streptophyta</taxon>
        <taxon>Embryophyta</taxon>
        <taxon>Tracheophyta</taxon>
        <taxon>Spermatophyta</taxon>
        <taxon>Magnoliopsida</taxon>
        <taxon>eudicotyledons</taxon>
        <taxon>Gunneridae</taxon>
        <taxon>Pentapetalae</taxon>
        <taxon>rosids</taxon>
        <taxon>malvids</taxon>
        <taxon>Myrtales</taxon>
        <taxon>Melastomataceae</taxon>
        <taxon>Melastomatoideae</taxon>
        <taxon>Melastomateae</taxon>
        <taxon>Melastoma</taxon>
    </lineage>
</organism>